<name>A0A0B3WSW2_9FIRM</name>
<dbReference type="Pfam" id="PF00042">
    <property type="entry name" value="Globin"/>
    <property type="match status" value="1"/>
</dbReference>
<evidence type="ECO:0000256" key="2">
    <source>
        <dbReference type="ARBA" id="ARBA00022617"/>
    </source>
</evidence>
<feature type="domain" description="Globin" evidence="7">
    <location>
        <begin position="1"/>
        <end position="138"/>
    </location>
</feature>
<keyword evidence="6" id="KW-0813">Transport</keyword>
<dbReference type="GO" id="GO:0071500">
    <property type="term" value="P:cellular response to nitrosative stress"/>
    <property type="evidence" value="ECO:0007669"/>
    <property type="project" value="TreeGrafter"/>
</dbReference>
<organism evidence="8 9">
    <name type="scientific">Terrisporobacter othiniensis</name>
    <dbReference type="NCBI Taxonomy" id="1577792"/>
    <lineage>
        <taxon>Bacteria</taxon>
        <taxon>Bacillati</taxon>
        <taxon>Bacillota</taxon>
        <taxon>Clostridia</taxon>
        <taxon>Peptostreptococcales</taxon>
        <taxon>Peptostreptococcaceae</taxon>
        <taxon>Terrisporobacter</taxon>
    </lineage>
</organism>
<dbReference type="GO" id="GO:0046872">
    <property type="term" value="F:metal ion binding"/>
    <property type="evidence" value="ECO:0007669"/>
    <property type="project" value="UniProtKB-KW"/>
</dbReference>
<sequence length="155" mass="17535">MLNQKTIEIVKSTVPVLKEHGLEITKTFYKTMFTNNPEVKEMFNMDKQESGEQPKALAMTILAAAQNIDNLEILLPAVKKIGSIHVNSNVKAEHYPIVGKNLLLAIKEVLGDVATEEVLNAWAEAYEVIAKVFIDVEKDIYIDKICRDNQIHQRM</sequence>
<dbReference type="SUPFAM" id="SSF46458">
    <property type="entry name" value="Globin-like"/>
    <property type="match status" value="1"/>
</dbReference>
<dbReference type="AlphaFoldDB" id="A0A0B3WSW2"/>
<dbReference type="GO" id="GO:0008941">
    <property type="term" value="F:nitric oxide dioxygenase NAD(P)H activity"/>
    <property type="evidence" value="ECO:0007669"/>
    <property type="project" value="TreeGrafter"/>
</dbReference>
<gene>
    <name evidence="8" type="ORF">QX51_07450</name>
</gene>
<keyword evidence="4" id="KW-0479">Metal-binding</keyword>
<evidence type="ECO:0000256" key="5">
    <source>
        <dbReference type="ARBA" id="ARBA00023004"/>
    </source>
</evidence>
<dbReference type="GO" id="GO:0046210">
    <property type="term" value="P:nitric oxide catabolic process"/>
    <property type="evidence" value="ECO:0007669"/>
    <property type="project" value="TreeGrafter"/>
</dbReference>
<keyword evidence="3 6" id="KW-0561">Oxygen transport</keyword>
<comment type="caution">
    <text evidence="8">The sequence shown here is derived from an EMBL/GenBank/DDBJ whole genome shotgun (WGS) entry which is preliminary data.</text>
</comment>
<evidence type="ECO:0000256" key="3">
    <source>
        <dbReference type="ARBA" id="ARBA00022621"/>
    </source>
</evidence>
<dbReference type="InterPro" id="IPR012292">
    <property type="entry name" value="Globin/Proto"/>
</dbReference>
<dbReference type="PANTHER" id="PTHR43396:SF3">
    <property type="entry name" value="FLAVOHEMOPROTEIN"/>
    <property type="match status" value="1"/>
</dbReference>
<dbReference type="OrthoDB" id="9801223at2"/>
<dbReference type="GO" id="GO:0019825">
    <property type="term" value="F:oxygen binding"/>
    <property type="evidence" value="ECO:0007669"/>
    <property type="project" value="InterPro"/>
</dbReference>
<dbReference type="EMBL" id="JWHR01000068">
    <property type="protein sequence ID" value="KHS57650.1"/>
    <property type="molecule type" value="Genomic_DNA"/>
</dbReference>
<evidence type="ECO:0000256" key="1">
    <source>
        <dbReference type="ARBA" id="ARBA00006401"/>
    </source>
</evidence>
<dbReference type="FunFam" id="1.10.490.10:FF:000003">
    <property type="entry name" value="Flavohemoprotein"/>
    <property type="match status" value="1"/>
</dbReference>
<evidence type="ECO:0000313" key="8">
    <source>
        <dbReference type="EMBL" id="KHS57650.1"/>
    </source>
</evidence>
<keyword evidence="2 6" id="KW-0349">Heme</keyword>
<evidence type="ECO:0000259" key="7">
    <source>
        <dbReference type="PROSITE" id="PS01033"/>
    </source>
</evidence>
<accession>A0A0B3WSW2</accession>
<dbReference type="Proteomes" id="UP000031189">
    <property type="component" value="Unassembled WGS sequence"/>
</dbReference>
<evidence type="ECO:0000256" key="4">
    <source>
        <dbReference type="ARBA" id="ARBA00022723"/>
    </source>
</evidence>
<comment type="similarity">
    <text evidence="6">Belongs to the globin family.</text>
</comment>
<evidence type="ECO:0000313" key="9">
    <source>
        <dbReference type="Proteomes" id="UP000031189"/>
    </source>
</evidence>
<comment type="similarity">
    <text evidence="1">In the C-terminal section; belongs to the flavoprotein pyridine nucleotide cytochrome reductase family.</text>
</comment>
<dbReference type="PANTHER" id="PTHR43396">
    <property type="entry name" value="FLAVOHEMOPROTEIN"/>
    <property type="match status" value="1"/>
</dbReference>
<evidence type="ECO:0000256" key="6">
    <source>
        <dbReference type="RuleBase" id="RU000356"/>
    </source>
</evidence>
<dbReference type="PROSITE" id="PS01033">
    <property type="entry name" value="GLOBIN"/>
    <property type="match status" value="1"/>
</dbReference>
<dbReference type="InterPro" id="IPR009050">
    <property type="entry name" value="Globin-like_sf"/>
</dbReference>
<proteinExistence type="inferred from homology"/>
<dbReference type="InterPro" id="IPR000971">
    <property type="entry name" value="Globin"/>
</dbReference>
<dbReference type="GO" id="GO:0020037">
    <property type="term" value="F:heme binding"/>
    <property type="evidence" value="ECO:0007669"/>
    <property type="project" value="InterPro"/>
</dbReference>
<keyword evidence="9" id="KW-1185">Reference proteome</keyword>
<dbReference type="CDD" id="cd14778">
    <property type="entry name" value="VtHb-like_SDgb"/>
    <property type="match status" value="1"/>
</dbReference>
<keyword evidence="5" id="KW-0408">Iron</keyword>
<protein>
    <submittedName>
        <fullName evidence="8">Bacitracin resistance protein BacA</fullName>
    </submittedName>
</protein>
<dbReference type="GO" id="GO:0071949">
    <property type="term" value="F:FAD binding"/>
    <property type="evidence" value="ECO:0007669"/>
    <property type="project" value="TreeGrafter"/>
</dbReference>
<reference evidence="8 9" key="1">
    <citation type="submission" date="2014-12" db="EMBL/GenBank/DDBJ databases">
        <title>Draft genome sequence of Terrisporobacter sp. 08-306576, isolated from the blood culture of a bacteremia patient.</title>
        <authorList>
            <person name="Lund L.C."/>
            <person name="Sydenham T.V."/>
            <person name="Hogh S.V."/>
            <person name="Skov M.N."/>
            <person name="Kemp M."/>
            <person name="Justesen U.S."/>
        </authorList>
    </citation>
    <scope>NUCLEOTIDE SEQUENCE [LARGE SCALE GENOMIC DNA]</scope>
    <source>
        <strain evidence="8 9">08-306576</strain>
    </source>
</reference>
<dbReference type="GO" id="GO:0005344">
    <property type="term" value="F:oxygen carrier activity"/>
    <property type="evidence" value="ECO:0007669"/>
    <property type="project" value="UniProtKB-KW"/>
</dbReference>
<dbReference type="Gene3D" id="1.10.490.10">
    <property type="entry name" value="Globins"/>
    <property type="match status" value="1"/>
</dbReference>
<dbReference type="STRING" id="1577792.QX51_07450"/>
<dbReference type="RefSeq" id="WP_039679269.1">
    <property type="nucleotide sequence ID" value="NZ_JAWEWI010000012.1"/>
</dbReference>